<reference evidence="2" key="2">
    <citation type="submission" date="2025-08" db="UniProtKB">
        <authorList>
            <consortium name="Ensembl"/>
        </authorList>
    </citation>
    <scope>IDENTIFICATION</scope>
</reference>
<dbReference type="SUPFAM" id="SSF49265">
    <property type="entry name" value="Fibronectin type III"/>
    <property type="match status" value="1"/>
</dbReference>
<dbReference type="STRING" id="62062.ENSHHUP00000063275"/>
<dbReference type="InterPro" id="IPR036116">
    <property type="entry name" value="FN3_sf"/>
</dbReference>
<reference evidence="2" key="3">
    <citation type="submission" date="2025-09" db="UniProtKB">
        <authorList>
            <consortium name="Ensembl"/>
        </authorList>
    </citation>
    <scope>IDENTIFICATION</scope>
</reference>
<proteinExistence type="predicted"/>
<name>A0A4W5PNS6_9TELE</name>
<sequence>MGSEQVHTSGEMIGLSFCVSPVPTAPPQAVEVTAVSSSTIRFTWNPPPQQFINGINQGYKLLVWPEHSPEAVTIVTITPDYPGSRLNGLVVGLRKFTWYLGSALCFTTPGDGPKSPPILLQTHEDSTYTHTHFSLPLSPLLSPSIPPPPLLAPSLGL</sequence>
<evidence type="ECO:0000259" key="1">
    <source>
        <dbReference type="PROSITE" id="PS50853"/>
    </source>
</evidence>
<keyword evidence="3" id="KW-1185">Reference proteome</keyword>
<dbReference type="Ensembl" id="ENSHHUT00000065415.1">
    <property type="protein sequence ID" value="ENSHHUP00000063275.1"/>
    <property type="gene ID" value="ENSHHUG00000037396.1"/>
</dbReference>
<evidence type="ECO:0000313" key="2">
    <source>
        <dbReference type="Ensembl" id="ENSHHUP00000063275.1"/>
    </source>
</evidence>
<evidence type="ECO:0000313" key="3">
    <source>
        <dbReference type="Proteomes" id="UP000314982"/>
    </source>
</evidence>
<dbReference type="Proteomes" id="UP000314982">
    <property type="component" value="Unassembled WGS sequence"/>
</dbReference>
<dbReference type="GeneTree" id="ENSGT00940000157747"/>
<dbReference type="InterPro" id="IPR013783">
    <property type="entry name" value="Ig-like_fold"/>
</dbReference>
<dbReference type="Gene3D" id="2.60.40.10">
    <property type="entry name" value="Immunoglobulins"/>
    <property type="match status" value="1"/>
</dbReference>
<dbReference type="Pfam" id="PF00041">
    <property type="entry name" value="fn3"/>
    <property type="match status" value="1"/>
</dbReference>
<dbReference type="CDD" id="cd00063">
    <property type="entry name" value="FN3"/>
    <property type="match status" value="1"/>
</dbReference>
<organism evidence="2 3">
    <name type="scientific">Hucho hucho</name>
    <name type="common">huchen</name>
    <dbReference type="NCBI Taxonomy" id="62062"/>
    <lineage>
        <taxon>Eukaryota</taxon>
        <taxon>Metazoa</taxon>
        <taxon>Chordata</taxon>
        <taxon>Craniata</taxon>
        <taxon>Vertebrata</taxon>
        <taxon>Euteleostomi</taxon>
        <taxon>Actinopterygii</taxon>
        <taxon>Neopterygii</taxon>
        <taxon>Teleostei</taxon>
        <taxon>Protacanthopterygii</taxon>
        <taxon>Salmoniformes</taxon>
        <taxon>Salmonidae</taxon>
        <taxon>Salmoninae</taxon>
        <taxon>Hucho</taxon>
    </lineage>
</organism>
<reference evidence="3" key="1">
    <citation type="submission" date="2018-06" db="EMBL/GenBank/DDBJ databases">
        <title>Genome assembly of Danube salmon.</title>
        <authorList>
            <person name="Macqueen D.J."/>
            <person name="Gundappa M.K."/>
        </authorList>
    </citation>
    <scope>NUCLEOTIDE SEQUENCE [LARGE SCALE GENOMIC DNA]</scope>
</reference>
<dbReference type="InterPro" id="IPR003961">
    <property type="entry name" value="FN3_dom"/>
</dbReference>
<feature type="domain" description="Fibronectin type-III" evidence="1">
    <location>
        <begin position="26"/>
        <end position="125"/>
    </location>
</feature>
<dbReference type="AlphaFoldDB" id="A0A4W5PNS6"/>
<accession>A0A4W5PNS6</accession>
<dbReference type="PROSITE" id="PS50853">
    <property type="entry name" value="FN3"/>
    <property type="match status" value="1"/>
</dbReference>
<protein>
    <recommendedName>
        <fullName evidence="1">Fibronectin type-III domain-containing protein</fullName>
    </recommendedName>
</protein>
<dbReference type="FunFam" id="2.60.40.10:FF:000231">
    <property type="entry name" value="Sidekick cell adhesion molecule 2"/>
    <property type="match status" value="1"/>
</dbReference>